<evidence type="ECO:0000313" key="2">
    <source>
        <dbReference type="Proteomes" id="UP000265520"/>
    </source>
</evidence>
<evidence type="ECO:0000313" key="1">
    <source>
        <dbReference type="EMBL" id="MCI55161.1"/>
    </source>
</evidence>
<name>A0A392T200_9FABA</name>
<dbReference type="EMBL" id="LXQA010491658">
    <property type="protein sequence ID" value="MCI55161.1"/>
    <property type="molecule type" value="Genomic_DNA"/>
</dbReference>
<feature type="non-terminal residue" evidence="1">
    <location>
        <position position="62"/>
    </location>
</feature>
<evidence type="ECO:0008006" key="3">
    <source>
        <dbReference type="Google" id="ProtNLM"/>
    </source>
</evidence>
<accession>A0A392T200</accession>
<comment type="caution">
    <text evidence="1">The sequence shown here is derived from an EMBL/GenBank/DDBJ whole genome shotgun (WGS) entry which is preliminary data.</text>
</comment>
<dbReference type="Proteomes" id="UP000265520">
    <property type="component" value="Unassembled WGS sequence"/>
</dbReference>
<keyword evidence="2" id="KW-1185">Reference proteome</keyword>
<protein>
    <recommendedName>
        <fullName evidence="3">Copia-type polyprotein</fullName>
    </recommendedName>
</protein>
<reference evidence="1 2" key="1">
    <citation type="journal article" date="2018" name="Front. Plant Sci.">
        <title>Red Clover (Trifolium pratense) and Zigzag Clover (T. medium) - A Picture of Genomic Similarities and Differences.</title>
        <authorList>
            <person name="Dluhosova J."/>
            <person name="Istvanek J."/>
            <person name="Nedelnik J."/>
            <person name="Repkova J."/>
        </authorList>
    </citation>
    <scope>NUCLEOTIDE SEQUENCE [LARGE SCALE GENOMIC DNA]</scope>
    <source>
        <strain evidence="2">cv. 10/8</strain>
        <tissue evidence="1">Leaf</tissue>
    </source>
</reference>
<sequence>MFSSNEDPVSYDIAVKSDEWKKAMDQEIDSIERNDTWELVDLPKGARRVGVKWIYKTKYNEK</sequence>
<proteinExistence type="predicted"/>
<organism evidence="1 2">
    <name type="scientific">Trifolium medium</name>
    <dbReference type="NCBI Taxonomy" id="97028"/>
    <lineage>
        <taxon>Eukaryota</taxon>
        <taxon>Viridiplantae</taxon>
        <taxon>Streptophyta</taxon>
        <taxon>Embryophyta</taxon>
        <taxon>Tracheophyta</taxon>
        <taxon>Spermatophyta</taxon>
        <taxon>Magnoliopsida</taxon>
        <taxon>eudicotyledons</taxon>
        <taxon>Gunneridae</taxon>
        <taxon>Pentapetalae</taxon>
        <taxon>rosids</taxon>
        <taxon>fabids</taxon>
        <taxon>Fabales</taxon>
        <taxon>Fabaceae</taxon>
        <taxon>Papilionoideae</taxon>
        <taxon>50 kb inversion clade</taxon>
        <taxon>NPAAA clade</taxon>
        <taxon>Hologalegina</taxon>
        <taxon>IRL clade</taxon>
        <taxon>Trifolieae</taxon>
        <taxon>Trifolium</taxon>
    </lineage>
</organism>
<dbReference type="AlphaFoldDB" id="A0A392T200"/>